<dbReference type="WBParaSite" id="EVEC_0000319001-mRNA-1">
    <property type="protein sequence ID" value="EVEC_0000319001-mRNA-1"/>
    <property type="gene ID" value="EVEC_0000319001"/>
</dbReference>
<dbReference type="Gene3D" id="2.60.40.10">
    <property type="entry name" value="Immunoglobulins"/>
    <property type="match status" value="1"/>
</dbReference>
<dbReference type="PANTHER" id="PTHR24366:SF96">
    <property type="entry name" value="LEUCINE RICH REPEAT CONTAINING 53"/>
    <property type="match status" value="1"/>
</dbReference>
<dbReference type="InterPro" id="IPR036179">
    <property type="entry name" value="Ig-like_dom_sf"/>
</dbReference>
<keyword evidence="4" id="KW-0472">Membrane</keyword>
<accession>A0A0N4UZX0</accession>
<dbReference type="SUPFAM" id="SSF52058">
    <property type="entry name" value="L domain-like"/>
    <property type="match status" value="1"/>
</dbReference>
<evidence type="ECO:0000256" key="2">
    <source>
        <dbReference type="ARBA" id="ARBA00022737"/>
    </source>
</evidence>
<evidence type="ECO:0000256" key="4">
    <source>
        <dbReference type="SAM" id="Phobius"/>
    </source>
</evidence>
<dbReference type="PANTHER" id="PTHR24366">
    <property type="entry name" value="IG(IMMUNOGLOBULIN) AND LRR(LEUCINE RICH REPEAT) DOMAINS"/>
    <property type="match status" value="1"/>
</dbReference>
<feature type="transmembrane region" description="Helical" evidence="4">
    <location>
        <begin position="285"/>
        <end position="304"/>
    </location>
</feature>
<evidence type="ECO:0000256" key="1">
    <source>
        <dbReference type="ARBA" id="ARBA00022614"/>
    </source>
</evidence>
<feature type="domain" description="Ig-like" evidence="5">
    <location>
        <begin position="308"/>
        <end position="395"/>
    </location>
</feature>
<protein>
    <submittedName>
        <fullName evidence="6">Ig-like domain-containing protein</fullName>
    </submittedName>
</protein>
<evidence type="ECO:0000259" key="5">
    <source>
        <dbReference type="PROSITE" id="PS50835"/>
    </source>
</evidence>
<reference evidence="6" key="1">
    <citation type="submission" date="2017-02" db="UniProtKB">
        <authorList>
            <consortium name="WormBaseParasite"/>
        </authorList>
    </citation>
    <scope>IDENTIFICATION</scope>
</reference>
<evidence type="ECO:0000313" key="6">
    <source>
        <dbReference type="WBParaSite" id="EVEC_0000319001-mRNA-1"/>
    </source>
</evidence>
<feature type="region of interest" description="Disordered" evidence="3">
    <location>
        <begin position="729"/>
        <end position="751"/>
    </location>
</feature>
<dbReference type="SUPFAM" id="SSF48726">
    <property type="entry name" value="Immunoglobulin"/>
    <property type="match status" value="1"/>
</dbReference>
<evidence type="ECO:0000256" key="3">
    <source>
        <dbReference type="SAM" id="MobiDB-lite"/>
    </source>
</evidence>
<proteinExistence type="predicted"/>
<dbReference type="InterPro" id="IPR032675">
    <property type="entry name" value="LRR_dom_sf"/>
</dbReference>
<dbReference type="AlphaFoldDB" id="A0A0N4UZX0"/>
<keyword evidence="4" id="KW-1133">Transmembrane helix</keyword>
<name>A0A0N4UZX0_ENTVE</name>
<dbReference type="Gene3D" id="3.80.10.10">
    <property type="entry name" value="Ribonuclease Inhibitor"/>
    <property type="match status" value="1"/>
</dbReference>
<keyword evidence="1" id="KW-0433">Leucine-rich repeat</keyword>
<keyword evidence="2" id="KW-0677">Repeat</keyword>
<dbReference type="CDD" id="cd00096">
    <property type="entry name" value="Ig"/>
    <property type="match status" value="1"/>
</dbReference>
<organism evidence="6">
    <name type="scientific">Enterobius vermicularis</name>
    <name type="common">Human pinworm</name>
    <dbReference type="NCBI Taxonomy" id="51028"/>
    <lineage>
        <taxon>Eukaryota</taxon>
        <taxon>Metazoa</taxon>
        <taxon>Ecdysozoa</taxon>
        <taxon>Nematoda</taxon>
        <taxon>Chromadorea</taxon>
        <taxon>Rhabditida</taxon>
        <taxon>Spirurina</taxon>
        <taxon>Oxyuridomorpha</taxon>
        <taxon>Oxyuroidea</taxon>
        <taxon>Oxyuridae</taxon>
        <taxon>Enterobius</taxon>
    </lineage>
</organism>
<sequence length="751" mass="85919">MPVRYACIMPPKGLDFFGHFETLNGDLINKSSNDGIEIWKVLESCGPIVESAEISSGLSVSLIASPEQQKWSEFQRMCSENGCSCEKSSVTCSEIVDVDSIPPVWHLDMSNNRLQNVPEHFPLTLVSLNLSANCELNKITLLDLPSLKILDLSGTAISTSPAENCPNLRMLSLAATFVESVDFDTLNANLLEEVDLSDCKYLSVIFGQLPSTVKIFRLTGSMVSSFPNAFFDRLTDSCVIIIDNNRLSENMCLADWLNNSPATLQKVFKNNSYEANCSLGNVTNFLNWMCNIILIVLIVLVLGIDKPPWIGKVVVRVPVASRAVLPCDFYGKPPPKIEWWMVEVNKLIGSYDSKMRDVSVVWSRKDVYRVLVGGYLSISKADRNLVGKYRCTAANTYVIVWFAVLIECDSESRSMILQKNLGNSSQIIHFRLDYSAWFGLSYPSAVFWGSVLASLCFCAVSFLFNVTWIVCRKVVLWWIKRTERLSRVRRMVEACEKYRQKQMLNLQEGYHRRIEQIRDNYHQQVEQLRASYASQAERFRGYRAAQKSYVNQHLENIRENYNQQMCRLREYGSKRAEQLWESYERQMTRLRTFSVQQRLRLIRQYRVKQQYINTLLERFSDNSPAASLIPPKAEQAVLDPLRELDVGSPISRSESYYSLPEYVLSEDGELHCPPRSNIPSHMLNRHHMNRFAELKCEEEVPTTSKTGNFRKTDSDANVSYDVNIRLKRRHSNEEPGDAAVNTTLRKDLSQV</sequence>
<feature type="transmembrane region" description="Helical" evidence="4">
    <location>
        <begin position="445"/>
        <end position="471"/>
    </location>
</feature>
<dbReference type="InterPro" id="IPR013783">
    <property type="entry name" value="Ig-like_fold"/>
</dbReference>
<dbReference type="PROSITE" id="PS50835">
    <property type="entry name" value="IG_LIKE"/>
    <property type="match status" value="1"/>
</dbReference>
<dbReference type="InterPro" id="IPR007110">
    <property type="entry name" value="Ig-like_dom"/>
</dbReference>
<keyword evidence="4" id="KW-0812">Transmembrane</keyword>